<dbReference type="InterPro" id="IPR036864">
    <property type="entry name" value="Zn2-C6_fun-type_DNA-bd_sf"/>
</dbReference>
<comment type="caution">
    <text evidence="2">The sequence shown here is derived from an EMBL/GenBank/DDBJ whole genome shotgun (WGS) entry which is preliminary data.</text>
</comment>
<evidence type="ECO:0000259" key="1">
    <source>
        <dbReference type="Pfam" id="PF00172"/>
    </source>
</evidence>
<dbReference type="SUPFAM" id="SSF57701">
    <property type="entry name" value="Zn2/Cys6 DNA-binding domain"/>
    <property type="match status" value="1"/>
</dbReference>
<name>A0A9N9P377_9GLOM</name>
<protein>
    <submittedName>
        <fullName evidence="2">15386_t:CDS:1</fullName>
    </submittedName>
</protein>
<reference evidence="2" key="1">
    <citation type="submission" date="2021-06" db="EMBL/GenBank/DDBJ databases">
        <authorList>
            <person name="Kallberg Y."/>
            <person name="Tangrot J."/>
            <person name="Rosling A."/>
        </authorList>
    </citation>
    <scope>NUCLEOTIDE SEQUENCE</scope>
    <source>
        <strain evidence="2">FL966</strain>
    </source>
</reference>
<organism evidence="2 3">
    <name type="scientific">Cetraspora pellucida</name>
    <dbReference type="NCBI Taxonomy" id="1433469"/>
    <lineage>
        <taxon>Eukaryota</taxon>
        <taxon>Fungi</taxon>
        <taxon>Fungi incertae sedis</taxon>
        <taxon>Mucoromycota</taxon>
        <taxon>Glomeromycotina</taxon>
        <taxon>Glomeromycetes</taxon>
        <taxon>Diversisporales</taxon>
        <taxon>Gigasporaceae</taxon>
        <taxon>Cetraspora</taxon>
    </lineage>
</organism>
<gene>
    <name evidence="2" type="ORF">CPELLU_LOCUS16349</name>
</gene>
<dbReference type="InterPro" id="IPR001138">
    <property type="entry name" value="Zn2Cys6_DnaBD"/>
</dbReference>
<feature type="domain" description="Zn(2)-C6 fungal-type" evidence="1">
    <location>
        <begin position="11"/>
        <end position="45"/>
    </location>
</feature>
<keyword evidence="3" id="KW-1185">Reference proteome</keyword>
<accession>A0A9N9P377</accession>
<evidence type="ECO:0000313" key="3">
    <source>
        <dbReference type="Proteomes" id="UP000789759"/>
    </source>
</evidence>
<dbReference type="EMBL" id="CAJVQA010023907">
    <property type="protein sequence ID" value="CAG8780331.1"/>
    <property type="molecule type" value="Genomic_DNA"/>
</dbReference>
<sequence length="250" mass="29084">MSNKRKHSPIACTNCRILHKKCCGNPCSLCEKNSTQCKFIKGKKRGPNKGSRKHPQKMIRNTIQRKPLETDNNTTQQPTLTTNYMQQNPDSFCHSDYNHSQQISQISPNNIHNNMPQTNVQTNSTNFDIYDGNHYLTQKFTDINNPHIQPTLTDDFYHLDHAQQNFHSSSHLNYYHTRQSLVNIHKSSVGNHYTWKNSNQIFCNQILYGDNPYNDRKQDDRKQDNLLVHDASYSFESPTNTEFYTDSIGN</sequence>
<dbReference type="AlphaFoldDB" id="A0A9N9P377"/>
<dbReference type="Pfam" id="PF00172">
    <property type="entry name" value="Zn_clus"/>
    <property type="match status" value="1"/>
</dbReference>
<evidence type="ECO:0000313" key="2">
    <source>
        <dbReference type="EMBL" id="CAG8780331.1"/>
    </source>
</evidence>
<dbReference type="GO" id="GO:0008270">
    <property type="term" value="F:zinc ion binding"/>
    <property type="evidence" value="ECO:0007669"/>
    <property type="project" value="InterPro"/>
</dbReference>
<dbReference type="GO" id="GO:0000981">
    <property type="term" value="F:DNA-binding transcription factor activity, RNA polymerase II-specific"/>
    <property type="evidence" value="ECO:0007669"/>
    <property type="project" value="InterPro"/>
</dbReference>
<proteinExistence type="predicted"/>
<dbReference type="OrthoDB" id="2386985at2759"/>
<dbReference type="CDD" id="cd00067">
    <property type="entry name" value="GAL4"/>
    <property type="match status" value="1"/>
</dbReference>
<dbReference type="Proteomes" id="UP000789759">
    <property type="component" value="Unassembled WGS sequence"/>
</dbReference>